<feature type="domain" description="CAP-Gly" evidence="11">
    <location>
        <begin position="64"/>
        <end position="108"/>
    </location>
</feature>
<evidence type="ECO:0000256" key="7">
    <source>
        <dbReference type="ARBA" id="ARBA00023186"/>
    </source>
</evidence>
<comment type="similarity">
    <text evidence="2">Belongs to the TBCE family.</text>
</comment>
<keyword evidence="10" id="KW-1133">Transmembrane helix</keyword>
<dbReference type="SUPFAM" id="SSF74924">
    <property type="entry name" value="Cap-Gly domain"/>
    <property type="match status" value="1"/>
</dbReference>
<dbReference type="OrthoDB" id="5273213at2759"/>
<evidence type="ECO:0000313" key="13">
    <source>
        <dbReference type="Proteomes" id="UP000053766"/>
    </source>
</evidence>
<dbReference type="EMBL" id="KN716535">
    <property type="protein sequence ID" value="KJH43683.1"/>
    <property type="molecule type" value="Genomic_DNA"/>
</dbReference>
<dbReference type="InterPro" id="IPR000938">
    <property type="entry name" value="CAP-Gly_domain"/>
</dbReference>
<keyword evidence="10" id="KW-0812">Transmembrane</keyword>
<evidence type="ECO:0000256" key="3">
    <source>
        <dbReference type="ARBA" id="ARBA00015004"/>
    </source>
</evidence>
<evidence type="ECO:0000256" key="9">
    <source>
        <dbReference type="ARBA" id="ARBA00030180"/>
    </source>
</evidence>
<reference evidence="12 13" key="1">
    <citation type="submission" date="2013-11" db="EMBL/GenBank/DDBJ databases">
        <title>Draft genome of the bovine lungworm Dictyocaulus viviparus.</title>
        <authorList>
            <person name="Mitreva M."/>
        </authorList>
    </citation>
    <scope>NUCLEOTIDE SEQUENCE [LARGE SCALE GENOMIC DNA]</scope>
    <source>
        <strain evidence="12 13">HannoverDv2000</strain>
    </source>
</reference>
<dbReference type="SMART" id="SM01052">
    <property type="entry name" value="CAP_GLY"/>
    <property type="match status" value="1"/>
</dbReference>
<name>A0A0D8XGH0_DICVI</name>
<evidence type="ECO:0000256" key="4">
    <source>
        <dbReference type="ARBA" id="ARBA00022490"/>
    </source>
</evidence>
<evidence type="ECO:0000256" key="6">
    <source>
        <dbReference type="ARBA" id="ARBA00022737"/>
    </source>
</evidence>
<dbReference type="CDD" id="cd17044">
    <property type="entry name" value="Ubl_TBCE"/>
    <property type="match status" value="1"/>
</dbReference>
<dbReference type="Gene3D" id="2.30.30.190">
    <property type="entry name" value="CAP Gly-rich-like domain"/>
    <property type="match status" value="1"/>
</dbReference>
<evidence type="ECO:0000256" key="8">
    <source>
        <dbReference type="ARBA" id="ARBA00026055"/>
    </source>
</evidence>
<dbReference type="STRING" id="29172.A0A0D8XGH0"/>
<keyword evidence="4" id="KW-0963">Cytoplasm</keyword>
<organism evidence="12 13">
    <name type="scientific">Dictyocaulus viviparus</name>
    <name type="common">Bovine lungworm</name>
    <dbReference type="NCBI Taxonomy" id="29172"/>
    <lineage>
        <taxon>Eukaryota</taxon>
        <taxon>Metazoa</taxon>
        <taxon>Ecdysozoa</taxon>
        <taxon>Nematoda</taxon>
        <taxon>Chromadorea</taxon>
        <taxon>Rhabditida</taxon>
        <taxon>Rhabditina</taxon>
        <taxon>Rhabditomorpha</taxon>
        <taxon>Strongyloidea</taxon>
        <taxon>Metastrongylidae</taxon>
        <taxon>Dictyocaulus</taxon>
    </lineage>
</organism>
<evidence type="ECO:0000256" key="2">
    <source>
        <dbReference type="ARBA" id="ARBA00006286"/>
    </source>
</evidence>
<dbReference type="PANTHER" id="PTHR46652">
    <property type="entry name" value="LEUCINE-RICH REPEAT AND IQ DOMAIN-CONTAINING PROTEIN 1-RELATED"/>
    <property type="match status" value="1"/>
</dbReference>
<dbReference type="InterPro" id="IPR029071">
    <property type="entry name" value="Ubiquitin-like_domsf"/>
</dbReference>
<dbReference type="InterPro" id="IPR050836">
    <property type="entry name" value="SDS22/Internalin_LRR"/>
</dbReference>
<dbReference type="PROSITE" id="PS51450">
    <property type="entry name" value="LRR"/>
    <property type="match status" value="1"/>
</dbReference>
<evidence type="ECO:0000256" key="5">
    <source>
        <dbReference type="ARBA" id="ARBA00022614"/>
    </source>
</evidence>
<dbReference type="InterPro" id="IPR044079">
    <property type="entry name" value="Ubl_TBCE"/>
</dbReference>
<comment type="subcellular location">
    <subcellularLocation>
        <location evidence="1">Cytoplasm</location>
    </subcellularLocation>
</comment>
<dbReference type="FunFam" id="2.30.30.190:FF:000016">
    <property type="entry name" value="Tubulin-folding cofactor E"/>
    <property type="match status" value="1"/>
</dbReference>
<evidence type="ECO:0000256" key="10">
    <source>
        <dbReference type="SAM" id="Phobius"/>
    </source>
</evidence>
<dbReference type="PANTHER" id="PTHR46652:SF3">
    <property type="entry name" value="LEUCINE-RICH REPEAT-CONTAINING PROTEIN 9"/>
    <property type="match status" value="1"/>
</dbReference>
<evidence type="ECO:0000256" key="1">
    <source>
        <dbReference type="ARBA" id="ARBA00004496"/>
    </source>
</evidence>
<dbReference type="SUPFAM" id="SSF54236">
    <property type="entry name" value="Ubiquitin-like"/>
    <property type="match status" value="1"/>
</dbReference>
<dbReference type="InterPro" id="IPR036859">
    <property type="entry name" value="CAP-Gly_dom_sf"/>
</dbReference>
<dbReference type="PROSITE" id="PS50245">
    <property type="entry name" value="CAP_GLY_2"/>
    <property type="match status" value="1"/>
</dbReference>
<accession>A0A0D8XGH0</accession>
<protein>
    <recommendedName>
        <fullName evidence="3">Tubulin-specific chaperone E</fullName>
    </recommendedName>
    <alternativeName>
        <fullName evidence="9">Tubulin-folding cofactor E</fullName>
    </alternativeName>
</protein>
<keyword evidence="13" id="KW-1185">Reference proteome</keyword>
<reference evidence="13" key="2">
    <citation type="journal article" date="2016" name="Sci. Rep.">
        <title>Dictyocaulus viviparus genome, variome and transcriptome elucidate lungworm biology and support future intervention.</title>
        <authorList>
            <person name="McNulty S.N."/>
            <person name="Strube C."/>
            <person name="Rosa B.A."/>
            <person name="Martin J.C."/>
            <person name="Tyagi R."/>
            <person name="Choi Y.J."/>
            <person name="Wang Q."/>
            <person name="Hallsworth Pepin K."/>
            <person name="Zhang X."/>
            <person name="Ozersky P."/>
            <person name="Wilson R.K."/>
            <person name="Sternberg P.W."/>
            <person name="Gasser R.B."/>
            <person name="Mitreva M."/>
        </authorList>
    </citation>
    <scope>NUCLEOTIDE SEQUENCE [LARGE SCALE GENOMIC DNA]</scope>
    <source>
        <strain evidence="13">HannoverDv2000</strain>
    </source>
</reference>
<evidence type="ECO:0000313" key="12">
    <source>
        <dbReference type="EMBL" id="KJH43683.1"/>
    </source>
</evidence>
<dbReference type="InterPro" id="IPR001611">
    <property type="entry name" value="Leu-rich_rpt"/>
</dbReference>
<keyword evidence="5" id="KW-0433">Leucine-rich repeat</keyword>
<sequence length="551" mass="62370">MCFISNHVRKQWKQPFAYLQKLVAICGDSRECLYYVKKKRNCVMVEIGERVMVGRDCGVVRYVGEVDGHSGIWVGIEWDDPERGKHSGVLNGVKYFQTSSPHGGSLVNIKSVSHGIDLLTAIINRYADTVDDNNLVIGSKYVELVGMHSTSQRQSNVFQLLHIVLESCSVARPPEEPCNAFTRCISLNLFNNLLQRWKDVRMILKFFPQLRELVLRFLLITHFFHIFFEIIGMLIFCLKVDLDVVVFRKNRMEAANVDETWSEVKCLTDLVLSDCNQSSESVSNVLCYLPGLRSLYAVSNCFTYFCVPEMAHSLTNIDIGNNQIRCLSNITGNLDKLEKLSVVNCGISRIVIGSGQFPSLTTLNIKDNVISDWRSINELQALPKLSVLYINYENLHCVDGIGTHEVIIAKLQNLVDLNRFEISGIERNSAEVRFLDKYFSANQDLLADHLSDIQRLEKIHGTVNLVGSKSNGLSVVLLSICYKDSIVEKKLPLAITVQKLTELIGRMFSVESMYMRLELDKGTHQVELGNPLRSLDFYSPEKGDILRLLTT</sequence>
<dbReference type="SUPFAM" id="SSF52047">
    <property type="entry name" value="RNI-like"/>
    <property type="match status" value="1"/>
</dbReference>
<dbReference type="Pfam" id="PF01302">
    <property type="entry name" value="CAP_GLY"/>
    <property type="match status" value="1"/>
</dbReference>
<dbReference type="Proteomes" id="UP000053766">
    <property type="component" value="Unassembled WGS sequence"/>
</dbReference>
<keyword evidence="7" id="KW-0143">Chaperone</keyword>
<evidence type="ECO:0000259" key="11">
    <source>
        <dbReference type="PROSITE" id="PS50245"/>
    </source>
</evidence>
<dbReference type="PROSITE" id="PS00845">
    <property type="entry name" value="CAP_GLY_1"/>
    <property type="match status" value="1"/>
</dbReference>
<keyword evidence="6" id="KW-0677">Repeat</keyword>
<comment type="subunit">
    <text evidence="8">Supercomplex made of cofactors A to E. Cofactors A and D function by capturing and stabilizing tubulin in a quasi-native conformation. Cofactor E binds to the cofactor D-tubulin complex; interaction with cofactor C then causes the release of tubulin polypeptides that are committed to the native state.</text>
</comment>
<dbReference type="Gene3D" id="3.10.20.90">
    <property type="entry name" value="Phosphatidylinositol 3-kinase Catalytic Subunit, Chain A, domain 1"/>
    <property type="match status" value="1"/>
</dbReference>
<dbReference type="GO" id="GO:0005737">
    <property type="term" value="C:cytoplasm"/>
    <property type="evidence" value="ECO:0007669"/>
    <property type="project" value="UniProtKB-SubCell"/>
</dbReference>
<dbReference type="AlphaFoldDB" id="A0A0D8XGH0"/>
<dbReference type="Gene3D" id="3.80.10.10">
    <property type="entry name" value="Ribonuclease Inhibitor"/>
    <property type="match status" value="2"/>
</dbReference>
<dbReference type="InterPro" id="IPR032675">
    <property type="entry name" value="LRR_dom_sf"/>
</dbReference>
<keyword evidence="10" id="KW-0472">Membrane</keyword>
<gene>
    <name evidence="12" type="ORF">DICVIV_10302</name>
</gene>
<proteinExistence type="inferred from homology"/>
<feature type="transmembrane region" description="Helical" evidence="10">
    <location>
        <begin position="213"/>
        <end position="236"/>
    </location>
</feature>